<feature type="signal peptide" evidence="2">
    <location>
        <begin position="1"/>
        <end position="21"/>
    </location>
</feature>
<evidence type="ECO:0000313" key="3">
    <source>
        <dbReference type="EMBL" id="GFH20699.1"/>
    </source>
</evidence>
<reference evidence="3 4" key="1">
    <citation type="submission" date="2020-02" db="EMBL/GenBank/DDBJ databases">
        <title>Draft genome sequence of Haematococcus lacustris strain NIES-144.</title>
        <authorList>
            <person name="Morimoto D."/>
            <person name="Nakagawa S."/>
            <person name="Yoshida T."/>
            <person name="Sawayama S."/>
        </authorList>
    </citation>
    <scope>NUCLEOTIDE SEQUENCE [LARGE SCALE GENOMIC DNA]</scope>
    <source>
        <strain evidence="3 4">NIES-144</strain>
    </source>
</reference>
<organism evidence="3 4">
    <name type="scientific">Haematococcus lacustris</name>
    <name type="common">Green alga</name>
    <name type="synonym">Haematococcus pluvialis</name>
    <dbReference type="NCBI Taxonomy" id="44745"/>
    <lineage>
        <taxon>Eukaryota</taxon>
        <taxon>Viridiplantae</taxon>
        <taxon>Chlorophyta</taxon>
        <taxon>core chlorophytes</taxon>
        <taxon>Chlorophyceae</taxon>
        <taxon>CS clade</taxon>
        <taxon>Chlamydomonadales</taxon>
        <taxon>Haematococcaceae</taxon>
        <taxon>Haematococcus</taxon>
    </lineage>
</organism>
<keyword evidence="2" id="KW-0732">Signal</keyword>
<proteinExistence type="predicted"/>
<evidence type="ECO:0000256" key="1">
    <source>
        <dbReference type="SAM" id="MobiDB-lite"/>
    </source>
</evidence>
<dbReference type="AlphaFoldDB" id="A0A699ZM47"/>
<protein>
    <submittedName>
        <fullName evidence="3">Uncharacterized protein</fullName>
    </submittedName>
</protein>
<gene>
    <name evidence="3" type="ORF">HaLaN_17864</name>
</gene>
<keyword evidence="4" id="KW-1185">Reference proteome</keyword>
<evidence type="ECO:0000256" key="2">
    <source>
        <dbReference type="SAM" id="SignalP"/>
    </source>
</evidence>
<accession>A0A699ZM47</accession>
<feature type="region of interest" description="Disordered" evidence="1">
    <location>
        <begin position="33"/>
        <end position="58"/>
    </location>
</feature>
<feature type="region of interest" description="Disordered" evidence="1">
    <location>
        <begin position="161"/>
        <end position="196"/>
    </location>
</feature>
<feature type="chain" id="PRO_5025560937" evidence="2">
    <location>
        <begin position="22"/>
        <end position="196"/>
    </location>
</feature>
<sequence length="196" mass="21694">MARRAQRFVVVAVWSAATVQSSELRAAHIATVHANAGPSTPPGKQREERRAGWKTQRRQVRTPALYAPALFVSPHCHQSPRWRRAARVQEDEAQADGPFPADGWGAQPAPRHRVTVCAQDLADMLGGLLHPGQLKVFCLYFANTTFLTPYNQLQRRLGQPGQNKHFSLKPAFDDPSNQELLQRAGAGEQQETDAGD</sequence>
<dbReference type="EMBL" id="BLLF01001682">
    <property type="protein sequence ID" value="GFH20699.1"/>
    <property type="molecule type" value="Genomic_DNA"/>
</dbReference>
<comment type="caution">
    <text evidence="3">The sequence shown here is derived from an EMBL/GenBank/DDBJ whole genome shotgun (WGS) entry which is preliminary data.</text>
</comment>
<dbReference type="Proteomes" id="UP000485058">
    <property type="component" value="Unassembled WGS sequence"/>
</dbReference>
<evidence type="ECO:0000313" key="4">
    <source>
        <dbReference type="Proteomes" id="UP000485058"/>
    </source>
</evidence>
<name>A0A699ZM47_HAELA</name>